<feature type="domain" description="YoaR-like putative peptidoglycan binding" evidence="2">
    <location>
        <begin position="121"/>
        <end position="227"/>
    </location>
</feature>
<dbReference type="InterPro" id="IPR052913">
    <property type="entry name" value="Glycopeptide_resist_protein"/>
</dbReference>
<dbReference type="RefSeq" id="WP_308453913.1">
    <property type="nucleotide sequence ID" value="NZ_JAJEQR010000028.1"/>
</dbReference>
<evidence type="ECO:0000256" key="1">
    <source>
        <dbReference type="SAM" id="MobiDB-lite"/>
    </source>
</evidence>
<evidence type="ECO:0000313" key="3">
    <source>
        <dbReference type="EMBL" id="MCC2231394.1"/>
    </source>
</evidence>
<dbReference type="PANTHER" id="PTHR35788:SF1">
    <property type="entry name" value="EXPORTED PROTEIN"/>
    <property type="match status" value="1"/>
</dbReference>
<sequence length="501" mass="54975">MTDQKRRAGSRSTGQKKKRKKKKNRFAGAGVILLLLLAAGLTGLWISRGKTAAGDTVVFSEHKDNVPADRSSRKITEGITIGDVDVSGMLSAEAKAALDEDYSGEHQGKVTVHWADQSITAGLERLGVTWGVEDAVEKAVSLGYQGGIIRQYKDQTDLRIGTLHIDLSWHLDRKAVSEFVESDIAWEHDFDSVSAKLSRVDGVFHVEEDTVGRVTDQAATVEAICRAFYERMDTSDIEVNAVVNEVPPMYSAEDMRQVKDILGSMSTTYCEDDDSRTERAVNVEVGTAYIDKTVLWPGRSVSVSDLLRERTEENGYKTGAMMNQGQVEDSVGGGVCQVSTTLYNALLEAELQIDVRYPHSMEVSYVKPSKDAAIATGSKDLVFTNNKEYPIYIEGTTNGYEVSFTIYGKEDRPSNRKVEYISVEDKRIPSYAIEVPDASIPSGTYRSGGGSNHDEVYSHLEKVVYENGQEVSRETLHSDHYAASNETVYVGTGAAAPTDGT</sequence>
<dbReference type="PANTHER" id="PTHR35788">
    <property type="entry name" value="EXPORTED PROTEIN-RELATED"/>
    <property type="match status" value="1"/>
</dbReference>
<dbReference type="Proteomes" id="UP001198182">
    <property type="component" value="Unassembled WGS sequence"/>
</dbReference>
<name>A0AAE3EB26_9FIRM</name>
<accession>A0AAE3EB26</accession>
<protein>
    <submittedName>
        <fullName evidence="3">VanW family protein</fullName>
    </submittedName>
</protein>
<comment type="caution">
    <text evidence="3">The sequence shown here is derived from an EMBL/GenBank/DDBJ whole genome shotgun (WGS) entry which is preliminary data.</text>
</comment>
<dbReference type="EMBL" id="JAJEQR010000028">
    <property type="protein sequence ID" value="MCC2231394.1"/>
    <property type="molecule type" value="Genomic_DNA"/>
</dbReference>
<organism evidence="3 4">
    <name type="scientific">Hominifimenecus microfluidus</name>
    <dbReference type="NCBI Taxonomy" id="2885348"/>
    <lineage>
        <taxon>Bacteria</taxon>
        <taxon>Bacillati</taxon>
        <taxon>Bacillota</taxon>
        <taxon>Clostridia</taxon>
        <taxon>Lachnospirales</taxon>
        <taxon>Lachnospiraceae</taxon>
        <taxon>Hominifimenecus</taxon>
    </lineage>
</organism>
<dbReference type="AlphaFoldDB" id="A0AAE3EB26"/>
<dbReference type="InterPro" id="IPR007391">
    <property type="entry name" value="Vancomycin_resist_VanW"/>
</dbReference>
<feature type="compositionally biased region" description="Basic residues" evidence="1">
    <location>
        <begin position="14"/>
        <end position="23"/>
    </location>
</feature>
<feature type="region of interest" description="Disordered" evidence="1">
    <location>
        <begin position="1"/>
        <end position="23"/>
    </location>
</feature>
<dbReference type="InterPro" id="IPR022029">
    <property type="entry name" value="YoaR-like_PG-bd"/>
</dbReference>
<evidence type="ECO:0000259" key="2">
    <source>
        <dbReference type="Pfam" id="PF12229"/>
    </source>
</evidence>
<gene>
    <name evidence="3" type="ORF">LKD81_10360</name>
</gene>
<proteinExistence type="predicted"/>
<dbReference type="Pfam" id="PF12229">
    <property type="entry name" value="PG_binding_4"/>
    <property type="match status" value="1"/>
</dbReference>
<dbReference type="Pfam" id="PF04294">
    <property type="entry name" value="VanW"/>
    <property type="match status" value="1"/>
</dbReference>
<keyword evidence="4" id="KW-1185">Reference proteome</keyword>
<reference evidence="3" key="1">
    <citation type="submission" date="2021-10" db="EMBL/GenBank/DDBJ databases">
        <title>Anaerobic single-cell dispensing facilitates the cultivation of human gut bacteria.</title>
        <authorList>
            <person name="Afrizal A."/>
        </authorList>
    </citation>
    <scope>NUCLEOTIDE SEQUENCE</scope>
    <source>
        <strain evidence="3">CLA-AA-H215</strain>
    </source>
</reference>
<evidence type="ECO:0000313" key="4">
    <source>
        <dbReference type="Proteomes" id="UP001198182"/>
    </source>
</evidence>